<dbReference type="GO" id="GO:0003677">
    <property type="term" value="F:DNA binding"/>
    <property type="evidence" value="ECO:0007669"/>
    <property type="project" value="InterPro"/>
</dbReference>
<dbReference type="NCBIfam" id="TIGR00616">
    <property type="entry name" value="rect"/>
    <property type="match status" value="1"/>
</dbReference>
<dbReference type="Proteomes" id="UP000183920">
    <property type="component" value="Unassembled WGS sequence"/>
</dbReference>
<name>A0A0G4Q316_9GAMM</name>
<protein>
    <submittedName>
        <fullName evidence="1">Recombination and repair protein RecT</fullName>
    </submittedName>
</protein>
<gene>
    <name evidence="1" type="ORF">BN1804_00826</name>
</gene>
<sequence>MTNAVQKIYEVVNPLKNEFEQVCSEPSIAFKRESEFAMQIFANNDYLANVAVNNLVSVRSAIMNVSAIGISLNPAQKLAYLVPRDKKVCLDISYMGLMHIAQQSQAIKWCQSSIVRQNDNFQLTSIDTAPRHEYNAFATQEQRGEIVGAYTVVKTEDGDYLTHTMAIADIYAIRDRSTAWKAWISKKKSCPWVTDEEQMILKTVVKQAAKYWPRRERLDKAIDYVNTEAGEGIDFGSEQQEPKDITPASEDQLKAITDLMLKVNGEWSDAFFTFISKKFNHQISHPEQLTAFEANTIIDMLRKKAEGK</sequence>
<dbReference type="InterPro" id="IPR018330">
    <property type="entry name" value="RecT_fam"/>
</dbReference>
<dbReference type="GO" id="GO:0006259">
    <property type="term" value="P:DNA metabolic process"/>
    <property type="evidence" value="ECO:0007669"/>
    <property type="project" value="InterPro"/>
</dbReference>
<proteinExistence type="predicted"/>
<accession>A0A0G4Q316</accession>
<evidence type="ECO:0000313" key="2">
    <source>
        <dbReference type="Proteomes" id="UP000183920"/>
    </source>
</evidence>
<organism evidence="1 2">
    <name type="scientific">Proteus penneri</name>
    <dbReference type="NCBI Taxonomy" id="102862"/>
    <lineage>
        <taxon>Bacteria</taxon>
        <taxon>Pseudomonadati</taxon>
        <taxon>Pseudomonadota</taxon>
        <taxon>Gammaproteobacteria</taxon>
        <taxon>Enterobacterales</taxon>
        <taxon>Morganellaceae</taxon>
        <taxon>Proteus</taxon>
    </lineage>
</organism>
<dbReference type="RefSeq" id="WP_072063084.1">
    <property type="nucleotide sequence ID" value="NZ_CVRY01000002.1"/>
</dbReference>
<dbReference type="InterPro" id="IPR004590">
    <property type="entry name" value="ssDNA_annealing_RecT"/>
</dbReference>
<evidence type="ECO:0000313" key="1">
    <source>
        <dbReference type="EMBL" id="CRL60230.1"/>
    </source>
</evidence>
<dbReference type="AlphaFoldDB" id="A0A0G4Q316"/>
<dbReference type="Pfam" id="PF03837">
    <property type="entry name" value="RecT"/>
    <property type="match status" value="1"/>
</dbReference>
<reference evidence="2" key="1">
    <citation type="submission" date="2015-06" db="EMBL/GenBank/DDBJ databases">
        <authorList>
            <person name="Urmite Genomes"/>
        </authorList>
    </citation>
    <scope>NUCLEOTIDE SEQUENCE [LARGE SCALE GENOMIC DNA]</scope>
    <source>
        <strain evidence="2">CSUR P1867</strain>
    </source>
</reference>
<dbReference type="EMBL" id="CVRY01000002">
    <property type="protein sequence ID" value="CRL60230.1"/>
    <property type="molecule type" value="Genomic_DNA"/>
</dbReference>